<organism evidence="3">
    <name type="scientific">marine metagenome</name>
    <dbReference type="NCBI Taxonomy" id="408172"/>
    <lineage>
        <taxon>unclassified sequences</taxon>
        <taxon>metagenomes</taxon>
        <taxon>ecological metagenomes</taxon>
    </lineage>
</organism>
<evidence type="ECO:0000313" key="3">
    <source>
        <dbReference type="EMBL" id="SVB01516.1"/>
    </source>
</evidence>
<feature type="non-terminal residue" evidence="3">
    <location>
        <position position="1"/>
    </location>
</feature>
<gene>
    <name evidence="3" type="ORF">METZ01_LOCUS154370</name>
</gene>
<dbReference type="InterPro" id="IPR029063">
    <property type="entry name" value="SAM-dependent_MTases_sf"/>
</dbReference>
<accession>A0A382AJ36</accession>
<dbReference type="AlphaFoldDB" id="A0A382AJ36"/>
<dbReference type="CDD" id="cd02440">
    <property type="entry name" value="AdoMet_MTases"/>
    <property type="match status" value="1"/>
</dbReference>
<dbReference type="InterPro" id="IPR053173">
    <property type="entry name" value="SAM-binding_MTase"/>
</dbReference>
<dbReference type="PANTHER" id="PTHR45128">
    <property type="entry name" value="METHYLTRANSFERASE TYPE 11"/>
    <property type="match status" value="1"/>
</dbReference>
<sequence>SQLASTTGLNERYLQEFLSSNAGSGYVTYDGQANEFSITPEQAAVLVHEGKPTCVQGFIQAVVSQYATHGTALDVFKTGRGRPWSEHHICCFCGTDRVFGPQYEANLIDSWIPSLDGIQAKLESGSKVADVACGHGSSTILMAEKFPNSTIHGFDSHEPSIEVARGKAKEAELSNVDFFVSTAKEIPNNGYNFACIFDALHDMGDPVGAAKHINNILVEDGTFMLVEPLAGDTLEENLDNPLSALFYGFSTLVCVPCSKAQEVGLGLGAQAGQARLTKVLNEAGVTQVRRTTETHTNMILEVRT</sequence>
<proteinExistence type="predicted"/>
<dbReference type="SUPFAM" id="SSF53335">
    <property type="entry name" value="S-adenosyl-L-methionine-dependent methyltransferases"/>
    <property type="match status" value="1"/>
</dbReference>
<dbReference type="Pfam" id="PF13847">
    <property type="entry name" value="Methyltransf_31"/>
    <property type="match status" value="1"/>
</dbReference>
<dbReference type="PANTHER" id="PTHR45128:SF2">
    <property type="entry name" value="METHYLTRANSFERASE DOMAIN-CONTAINING PROTEIN"/>
    <property type="match status" value="1"/>
</dbReference>
<feature type="domain" description="S-adenosylmethionine-dependent methyltransferase Rv2258c-like winged HTH" evidence="2">
    <location>
        <begin position="2"/>
        <end position="46"/>
    </location>
</feature>
<feature type="domain" description="Methyltransferase" evidence="1">
    <location>
        <begin position="123"/>
        <end position="239"/>
    </location>
</feature>
<dbReference type="InterPro" id="IPR025714">
    <property type="entry name" value="Methyltranfer_dom"/>
</dbReference>
<reference evidence="3" key="1">
    <citation type="submission" date="2018-05" db="EMBL/GenBank/DDBJ databases">
        <authorList>
            <person name="Lanie J.A."/>
            <person name="Ng W.-L."/>
            <person name="Kazmierczak K.M."/>
            <person name="Andrzejewski T.M."/>
            <person name="Davidsen T.M."/>
            <person name="Wayne K.J."/>
            <person name="Tettelin H."/>
            <person name="Glass J.I."/>
            <person name="Rusch D."/>
            <person name="Podicherti R."/>
            <person name="Tsui H.-C.T."/>
            <person name="Winkler M.E."/>
        </authorList>
    </citation>
    <scope>NUCLEOTIDE SEQUENCE</scope>
</reference>
<name>A0A382AJ36_9ZZZZ</name>
<dbReference type="Pfam" id="PF21320">
    <property type="entry name" value="WHD_Rv2258c"/>
    <property type="match status" value="1"/>
</dbReference>
<evidence type="ECO:0000259" key="1">
    <source>
        <dbReference type="Pfam" id="PF13847"/>
    </source>
</evidence>
<evidence type="ECO:0000259" key="2">
    <source>
        <dbReference type="Pfam" id="PF21320"/>
    </source>
</evidence>
<dbReference type="Gene3D" id="3.40.50.150">
    <property type="entry name" value="Vaccinia Virus protein VP39"/>
    <property type="match status" value="1"/>
</dbReference>
<protein>
    <submittedName>
        <fullName evidence="3">Uncharacterized protein</fullName>
    </submittedName>
</protein>
<dbReference type="InterPro" id="IPR048711">
    <property type="entry name" value="WHD_Rv2258c"/>
</dbReference>
<dbReference type="EMBL" id="UINC01025617">
    <property type="protein sequence ID" value="SVB01516.1"/>
    <property type="molecule type" value="Genomic_DNA"/>
</dbReference>